<keyword evidence="13" id="KW-1185">Reference proteome</keyword>
<dbReference type="InterPro" id="IPR000719">
    <property type="entry name" value="Prot_kinase_dom"/>
</dbReference>
<dbReference type="OrthoDB" id="377346at2759"/>
<gene>
    <name evidence="12" type="ORF">T265_06096</name>
</gene>
<dbReference type="CTD" id="20320278"/>
<evidence type="ECO:0000313" key="13">
    <source>
        <dbReference type="Proteomes" id="UP000054324"/>
    </source>
</evidence>
<dbReference type="SMART" id="SM00220">
    <property type="entry name" value="S_TKc"/>
    <property type="match status" value="1"/>
</dbReference>
<dbReference type="PANTHER" id="PTHR24350">
    <property type="entry name" value="SERINE/THREONINE-PROTEIN KINASE IAL-RELATED"/>
    <property type="match status" value="1"/>
</dbReference>
<evidence type="ECO:0000256" key="9">
    <source>
        <dbReference type="PIRSR" id="PIRSR630616-2"/>
    </source>
</evidence>
<feature type="cross-link" description="Glycyl lysine isopeptide (Lys-Gly) (interchain with G-Cter in SUMO2)" evidence="10">
    <location>
        <position position="174"/>
    </location>
</feature>
<comment type="catalytic activity">
    <reaction evidence="6">
        <text>L-threonyl-[protein] + ATP = O-phospho-L-threonyl-[protein] + ADP + H(+)</text>
        <dbReference type="Rhea" id="RHEA:46608"/>
        <dbReference type="Rhea" id="RHEA-COMP:11060"/>
        <dbReference type="Rhea" id="RHEA-COMP:11605"/>
        <dbReference type="ChEBI" id="CHEBI:15378"/>
        <dbReference type="ChEBI" id="CHEBI:30013"/>
        <dbReference type="ChEBI" id="CHEBI:30616"/>
        <dbReference type="ChEBI" id="CHEBI:61977"/>
        <dbReference type="ChEBI" id="CHEBI:456216"/>
        <dbReference type="EC" id="2.7.11.1"/>
    </reaction>
</comment>
<evidence type="ECO:0000256" key="2">
    <source>
        <dbReference type="ARBA" id="ARBA00022679"/>
    </source>
</evidence>
<dbReference type="RefSeq" id="XP_009169538.1">
    <property type="nucleotide sequence ID" value="XM_009171274.1"/>
</dbReference>
<dbReference type="PROSITE" id="PS50011">
    <property type="entry name" value="PROTEIN_KINASE_DOM"/>
    <property type="match status" value="1"/>
</dbReference>
<comment type="catalytic activity">
    <reaction evidence="7">
        <text>L-seryl-[protein] + ATP = O-phospho-L-seryl-[protein] + ADP + H(+)</text>
        <dbReference type="Rhea" id="RHEA:17989"/>
        <dbReference type="Rhea" id="RHEA-COMP:9863"/>
        <dbReference type="Rhea" id="RHEA-COMP:11604"/>
        <dbReference type="ChEBI" id="CHEBI:15378"/>
        <dbReference type="ChEBI" id="CHEBI:29999"/>
        <dbReference type="ChEBI" id="CHEBI:30616"/>
        <dbReference type="ChEBI" id="CHEBI:83421"/>
        <dbReference type="ChEBI" id="CHEBI:456216"/>
        <dbReference type="EC" id="2.7.11.1"/>
    </reaction>
</comment>
<evidence type="ECO:0000256" key="6">
    <source>
        <dbReference type="ARBA" id="ARBA00047899"/>
    </source>
</evidence>
<protein>
    <recommendedName>
        <fullName evidence="11">Protein kinase domain-containing protein</fullName>
    </recommendedName>
</protein>
<feature type="domain" description="Protein kinase" evidence="11">
    <location>
        <begin position="29"/>
        <end position="310"/>
    </location>
</feature>
<dbReference type="GO" id="GO:0005524">
    <property type="term" value="F:ATP binding"/>
    <property type="evidence" value="ECO:0007669"/>
    <property type="project" value="UniProtKB-KW"/>
</dbReference>
<keyword evidence="4" id="KW-0418">Kinase</keyword>
<dbReference type="Proteomes" id="UP000054324">
    <property type="component" value="Unassembled WGS sequence"/>
</dbReference>
<keyword evidence="3 9" id="KW-0547">Nucleotide-binding</keyword>
<dbReference type="Pfam" id="PF00069">
    <property type="entry name" value="Pkinase"/>
    <property type="match status" value="1"/>
</dbReference>
<dbReference type="Gene3D" id="1.10.510.10">
    <property type="entry name" value="Transferase(Phosphotransferase) domain 1"/>
    <property type="match status" value="1"/>
</dbReference>
<evidence type="ECO:0000256" key="1">
    <source>
        <dbReference type="ARBA" id="ARBA00022527"/>
    </source>
</evidence>
<dbReference type="GeneID" id="20320278"/>
<dbReference type="InterPro" id="IPR008271">
    <property type="entry name" value="Ser/Thr_kinase_AS"/>
</dbReference>
<evidence type="ECO:0000313" key="12">
    <source>
        <dbReference type="EMBL" id="KER26734.1"/>
    </source>
</evidence>
<organism evidence="12 13">
    <name type="scientific">Opisthorchis viverrini</name>
    <name type="common">Southeast Asian liver fluke</name>
    <dbReference type="NCBI Taxonomy" id="6198"/>
    <lineage>
        <taxon>Eukaryota</taxon>
        <taxon>Metazoa</taxon>
        <taxon>Spiralia</taxon>
        <taxon>Lophotrochozoa</taxon>
        <taxon>Platyhelminthes</taxon>
        <taxon>Trematoda</taxon>
        <taxon>Digenea</taxon>
        <taxon>Opisthorchiida</taxon>
        <taxon>Opisthorchiata</taxon>
        <taxon>Opisthorchiidae</taxon>
        <taxon>Opisthorchis</taxon>
    </lineage>
</organism>
<evidence type="ECO:0000259" key="11">
    <source>
        <dbReference type="PROSITE" id="PS50011"/>
    </source>
</evidence>
<dbReference type="GO" id="GO:0004674">
    <property type="term" value="F:protein serine/threonine kinase activity"/>
    <property type="evidence" value="ECO:0007669"/>
    <property type="project" value="UniProtKB-KW"/>
</dbReference>
<evidence type="ECO:0000256" key="5">
    <source>
        <dbReference type="ARBA" id="ARBA00022840"/>
    </source>
</evidence>
<keyword evidence="5 9" id="KW-0067">ATP-binding</keyword>
<dbReference type="InterPro" id="IPR011009">
    <property type="entry name" value="Kinase-like_dom_sf"/>
</dbReference>
<dbReference type="AlphaFoldDB" id="A0A075AEH9"/>
<dbReference type="STRING" id="6198.A0A075AEH9"/>
<evidence type="ECO:0000256" key="3">
    <source>
        <dbReference type="ARBA" id="ARBA00022741"/>
    </source>
</evidence>
<feature type="binding site" evidence="9">
    <location>
        <position position="190"/>
    </location>
    <ligand>
        <name>ATP</name>
        <dbReference type="ChEBI" id="CHEBI:30616"/>
    </ligand>
</feature>
<dbReference type="KEGG" id="ovi:T265_06096"/>
<proteinExistence type="predicted"/>
<name>A0A075AEH9_OPIVI</name>
<dbReference type="SUPFAM" id="SSF56112">
    <property type="entry name" value="Protein kinase-like (PK-like)"/>
    <property type="match status" value="1"/>
</dbReference>
<keyword evidence="2" id="KW-0808">Transferase</keyword>
<accession>A0A075AEH9</accession>
<feature type="active site" description="Proton acceptor" evidence="8">
    <location>
        <position position="172"/>
    </location>
</feature>
<evidence type="ECO:0000256" key="8">
    <source>
        <dbReference type="PIRSR" id="PIRSR630616-1"/>
    </source>
</evidence>
<dbReference type="PROSITE" id="PS00108">
    <property type="entry name" value="PROTEIN_KINASE_ST"/>
    <property type="match status" value="1"/>
</dbReference>
<reference evidence="12 13" key="1">
    <citation type="submission" date="2013-11" db="EMBL/GenBank/DDBJ databases">
        <title>Opisthorchis viverrini - life in the bile duct.</title>
        <authorList>
            <person name="Young N.D."/>
            <person name="Nagarajan N."/>
            <person name="Lin S.J."/>
            <person name="Korhonen P.K."/>
            <person name="Jex A.R."/>
            <person name="Hall R.S."/>
            <person name="Safavi-Hemami H."/>
            <person name="Kaewkong W."/>
            <person name="Bertrand D."/>
            <person name="Gao S."/>
            <person name="Seet Q."/>
            <person name="Wongkham S."/>
            <person name="Teh B.T."/>
            <person name="Wongkham C."/>
            <person name="Intapan P.M."/>
            <person name="Maleewong W."/>
            <person name="Yang X."/>
            <person name="Hu M."/>
            <person name="Wang Z."/>
            <person name="Hofmann A."/>
            <person name="Sternberg P.W."/>
            <person name="Tan P."/>
            <person name="Wang J."/>
            <person name="Gasser R.B."/>
        </authorList>
    </citation>
    <scope>NUCLEOTIDE SEQUENCE [LARGE SCALE GENOMIC DNA]</scope>
</reference>
<evidence type="ECO:0000256" key="7">
    <source>
        <dbReference type="ARBA" id="ARBA00048679"/>
    </source>
</evidence>
<evidence type="ECO:0000256" key="4">
    <source>
        <dbReference type="ARBA" id="ARBA00022777"/>
    </source>
</evidence>
<dbReference type="EMBL" id="KL596740">
    <property type="protein sequence ID" value="KER26734.1"/>
    <property type="molecule type" value="Genomic_DNA"/>
</dbReference>
<sequence>MGDCECRADTLSIAQSVAELHKPPRHGKATECAAPGRLMFQSLRHLKYRDTYYPQNTLSVPYCHATRKKPEDWDTVRLPKSRQGNPEAEVGSEPRIFQSLSSVSFSCSIFRCLTAMPPDGCTRAGILLDCASLDRGSREAEVGFEPRTFRLYLYQLSSAIAYCHQNDVIHRDLKPDNILLGSRGETKIADFGSAVHRPASRFDPHVIRSRRRTAPFGTLDYLAPEVIDPESSYENSVDTWSLGVLTYEMLVGQVPFVGETPQDVANQILSCEPQLPGEFDADAVDLISSVNGFSTAFRCHGVVLYNVEAIEVICAVPNLVCGGRPHARLDDARRCAACTIYIWLASSMPLIYRVRWPECLEREFTNRKVRGSNPTSASRFPLSRLGQPGSIPALVLPSGSVAVGHQKGATAEGLNDLWYTGRTNAIGPEERQSCHSDSSLPLLYRVRWLECLEREFIDRKICGSNPTSVSRLPLSRLGQPGNIPALVPPSCGMAARYRMNMLQKRPELRIPLTGIHSHPWMRQHAEFSLTRCTAALLDWESPNLKSTLDNRSDYVNRRGARWPKWLEREFTDRKVRGSNPTSAFRLLLSRLTQPGSIQALVQPSGGMAVGH</sequence>
<dbReference type="InterPro" id="IPR030616">
    <property type="entry name" value="Aur-like"/>
</dbReference>
<keyword evidence="1" id="KW-0723">Serine/threonine-protein kinase</keyword>
<evidence type="ECO:0000256" key="10">
    <source>
        <dbReference type="PIRSR" id="PIRSR630616-3"/>
    </source>
</evidence>